<evidence type="ECO:0000256" key="5">
    <source>
        <dbReference type="ARBA" id="ARBA00022989"/>
    </source>
</evidence>
<keyword evidence="6 8" id="KW-0472">Membrane</keyword>
<dbReference type="OrthoDB" id="9781469at2"/>
<feature type="domain" description="Major facilitator superfamily (MFS) profile" evidence="9">
    <location>
        <begin position="34"/>
        <end position="527"/>
    </location>
</feature>
<evidence type="ECO:0000256" key="1">
    <source>
        <dbReference type="ARBA" id="ARBA00004651"/>
    </source>
</evidence>
<feature type="transmembrane region" description="Helical" evidence="8">
    <location>
        <begin position="125"/>
        <end position="146"/>
    </location>
</feature>
<keyword evidence="2" id="KW-0813">Transport</keyword>
<feature type="transmembrane region" description="Helical" evidence="8">
    <location>
        <begin position="325"/>
        <end position="346"/>
    </location>
</feature>
<evidence type="ECO:0000259" key="9">
    <source>
        <dbReference type="PROSITE" id="PS50850"/>
    </source>
</evidence>
<evidence type="ECO:0000256" key="4">
    <source>
        <dbReference type="ARBA" id="ARBA00022692"/>
    </source>
</evidence>
<reference evidence="11" key="1">
    <citation type="submission" date="2015-02" db="EMBL/GenBank/DDBJ databases">
        <title>Draft Genome of Frankia sp. CpI1-S.</title>
        <authorList>
            <person name="Oshone R.T."/>
            <person name="Ngom M."/>
            <person name="Ghodhbane-Gtari F."/>
            <person name="Gtari M."/>
            <person name="Morris K."/>
            <person name="Thomas K."/>
            <person name="Sen A."/>
            <person name="Tisa L.S."/>
        </authorList>
    </citation>
    <scope>NUCLEOTIDE SEQUENCE [LARGE SCALE GENOMIC DNA]</scope>
    <source>
        <strain evidence="11">CpI1-S</strain>
    </source>
</reference>
<name>A0A0D8BA92_9ACTN</name>
<keyword evidence="11" id="KW-1185">Reference proteome</keyword>
<dbReference type="PANTHER" id="PTHR42718">
    <property type="entry name" value="MAJOR FACILITATOR SUPERFAMILY MULTIDRUG TRANSPORTER MFSC"/>
    <property type="match status" value="1"/>
</dbReference>
<evidence type="ECO:0000256" key="6">
    <source>
        <dbReference type="ARBA" id="ARBA00023136"/>
    </source>
</evidence>
<sequence length="535" mass="54524">MATATDAAQSPRHAAGGSGSAGGGTSRRGHPWLTLVSVALGVIMVGLDGTVVSIANPRIAEDLHASLSDLQWVTNAYLLALAVLLIPAGKLGDRFGRRLIFLIGVVGFALTSLAVGLVGSIEGVIVFRTLQGVAGALLMPNTLAILRSAFPPEKLNSAIGIWGGASAISIAGGPIIGGLLVEHVSWESVFYINVPVGAIALIVGLFVLAESRDESGSHRFDAPGLLTLGGGLFALVFGMIKAQGWGWGSGRTIGFLVAAVVLLVLFVVIETRVRAPLLPMRLFRNRSLSLSTLIVMLTFFAMFGVLFFLTLYLQNVHGYSAVQAGVRTLPLSAVFMVSSPLGAALNGRFGPRVPITIGMALLLASFVVLTQLEPDSSFNLLWPPFVAIGVGVGLIITAASDAIIGNAPIEDSGVAGGLQSTATQLGGVLGTAVLGSVLASRVGSVLVDRLVGAGVPAEQAGKLAQAKELVGQGLVPPATGTSATVQGAIEAGSHAAFMSGLHVAMVIGAVLSGVAMVLALFIRPGQNAGNAVAHV</sequence>
<comment type="caution">
    <text evidence="10">The sequence shown here is derived from an EMBL/GenBank/DDBJ whole genome shotgun (WGS) entry which is preliminary data.</text>
</comment>
<evidence type="ECO:0000256" key="8">
    <source>
        <dbReference type="SAM" id="Phobius"/>
    </source>
</evidence>
<gene>
    <name evidence="10" type="ORF">FF36_05444</name>
</gene>
<feature type="transmembrane region" description="Helical" evidence="8">
    <location>
        <begin position="75"/>
        <end position="92"/>
    </location>
</feature>
<keyword evidence="4 8" id="KW-0812">Transmembrane</keyword>
<dbReference type="GO" id="GO:0022857">
    <property type="term" value="F:transmembrane transporter activity"/>
    <property type="evidence" value="ECO:0007669"/>
    <property type="project" value="InterPro"/>
</dbReference>
<dbReference type="Proteomes" id="UP000032545">
    <property type="component" value="Unassembled WGS sequence"/>
</dbReference>
<feature type="transmembrane region" description="Helical" evidence="8">
    <location>
        <begin position="220"/>
        <end position="240"/>
    </location>
</feature>
<dbReference type="InterPro" id="IPR004638">
    <property type="entry name" value="EmrB-like"/>
</dbReference>
<protein>
    <submittedName>
        <fullName evidence="10">Drug resistance transporter, EmrB/QacA subfamily</fullName>
    </submittedName>
</protein>
<feature type="transmembrane region" description="Helical" evidence="8">
    <location>
        <begin position="158"/>
        <end position="177"/>
    </location>
</feature>
<comment type="subcellular location">
    <subcellularLocation>
        <location evidence="1">Cell membrane</location>
        <topology evidence="1">Multi-pass membrane protein</topology>
    </subcellularLocation>
</comment>
<evidence type="ECO:0000313" key="11">
    <source>
        <dbReference type="Proteomes" id="UP000032545"/>
    </source>
</evidence>
<keyword evidence="5 8" id="KW-1133">Transmembrane helix</keyword>
<dbReference type="InterPro" id="IPR011701">
    <property type="entry name" value="MFS"/>
</dbReference>
<dbReference type="Gene3D" id="1.20.1250.20">
    <property type="entry name" value="MFS general substrate transporter like domains"/>
    <property type="match status" value="1"/>
</dbReference>
<dbReference type="InterPro" id="IPR036259">
    <property type="entry name" value="MFS_trans_sf"/>
</dbReference>
<reference evidence="10 11" key="2">
    <citation type="journal article" date="2016" name="Genome Announc.">
        <title>Permanent Draft Genome Sequences for Two Variants of Frankia sp. Strain CpI1, the First Frankia Strain Isolated from Root Nodules of Comptonia peregrina.</title>
        <authorList>
            <person name="Oshone R."/>
            <person name="Hurst S.G.IV."/>
            <person name="Abebe-Akele F."/>
            <person name="Simpson S."/>
            <person name="Morris K."/>
            <person name="Thomas W.K."/>
            <person name="Tisa L.S."/>
        </authorList>
    </citation>
    <scope>NUCLEOTIDE SEQUENCE [LARGE SCALE GENOMIC DNA]</scope>
    <source>
        <strain evidence="11">CpI1-S</strain>
    </source>
</reference>
<evidence type="ECO:0000256" key="3">
    <source>
        <dbReference type="ARBA" id="ARBA00022475"/>
    </source>
</evidence>
<feature type="transmembrane region" description="Helical" evidence="8">
    <location>
        <begin position="252"/>
        <end position="269"/>
    </location>
</feature>
<organism evidence="10 11">
    <name type="scientific">Frankia torreyi</name>
    <dbReference type="NCBI Taxonomy" id="1856"/>
    <lineage>
        <taxon>Bacteria</taxon>
        <taxon>Bacillati</taxon>
        <taxon>Actinomycetota</taxon>
        <taxon>Actinomycetes</taxon>
        <taxon>Frankiales</taxon>
        <taxon>Frankiaceae</taxon>
        <taxon>Frankia</taxon>
    </lineage>
</organism>
<feature type="region of interest" description="Disordered" evidence="7">
    <location>
        <begin position="1"/>
        <end position="26"/>
    </location>
</feature>
<feature type="transmembrane region" description="Helical" evidence="8">
    <location>
        <begin position="32"/>
        <end position="55"/>
    </location>
</feature>
<dbReference type="PATRIC" id="fig|1502723.3.peg.5859"/>
<dbReference type="PROSITE" id="PS50850">
    <property type="entry name" value="MFS"/>
    <property type="match status" value="1"/>
</dbReference>
<dbReference type="CDD" id="cd17321">
    <property type="entry name" value="MFS_MMR_MDR_like"/>
    <property type="match status" value="1"/>
</dbReference>
<dbReference type="AlphaFoldDB" id="A0A0D8BA92"/>
<feature type="compositionally biased region" description="Gly residues" evidence="7">
    <location>
        <begin position="16"/>
        <end position="26"/>
    </location>
</feature>
<feature type="transmembrane region" description="Helical" evidence="8">
    <location>
        <begin position="503"/>
        <end position="522"/>
    </location>
</feature>
<evidence type="ECO:0000256" key="7">
    <source>
        <dbReference type="SAM" id="MobiDB-lite"/>
    </source>
</evidence>
<dbReference type="EMBL" id="JYFN01000065">
    <property type="protein sequence ID" value="KJE20272.1"/>
    <property type="molecule type" value="Genomic_DNA"/>
</dbReference>
<keyword evidence="3" id="KW-1003">Cell membrane</keyword>
<dbReference type="InterPro" id="IPR020846">
    <property type="entry name" value="MFS_dom"/>
</dbReference>
<feature type="transmembrane region" description="Helical" evidence="8">
    <location>
        <begin position="384"/>
        <end position="404"/>
    </location>
</feature>
<dbReference type="GO" id="GO:0005886">
    <property type="term" value="C:plasma membrane"/>
    <property type="evidence" value="ECO:0007669"/>
    <property type="project" value="UniProtKB-SubCell"/>
</dbReference>
<dbReference type="RefSeq" id="WP_044887918.1">
    <property type="nucleotide sequence ID" value="NZ_JYFN01000065.1"/>
</dbReference>
<feature type="transmembrane region" description="Helical" evidence="8">
    <location>
        <begin position="99"/>
        <end position="119"/>
    </location>
</feature>
<accession>A0A0D8BA92</accession>
<dbReference type="PANTHER" id="PTHR42718:SF42">
    <property type="entry name" value="EXPORT PROTEIN"/>
    <property type="match status" value="1"/>
</dbReference>
<dbReference type="NCBIfam" id="TIGR00711">
    <property type="entry name" value="efflux_EmrB"/>
    <property type="match status" value="1"/>
</dbReference>
<feature type="transmembrane region" description="Helical" evidence="8">
    <location>
        <begin position="353"/>
        <end position="372"/>
    </location>
</feature>
<evidence type="ECO:0000313" key="10">
    <source>
        <dbReference type="EMBL" id="KJE20272.1"/>
    </source>
</evidence>
<evidence type="ECO:0000256" key="2">
    <source>
        <dbReference type="ARBA" id="ARBA00022448"/>
    </source>
</evidence>
<feature type="transmembrane region" description="Helical" evidence="8">
    <location>
        <begin position="189"/>
        <end position="208"/>
    </location>
</feature>
<dbReference type="Gene3D" id="1.20.1720.10">
    <property type="entry name" value="Multidrug resistance protein D"/>
    <property type="match status" value="1"/>
</dbReference>
<dbReference type="Pfam" id="PF07690">
    <property type="entry name" value="MFS_1"/>
    <property type="match status" value="1"/>
</dbReference>
<dbReference type="SUPFAM" id="SSF103473">
    <property type="entry name" value="MFS general substrate transporter"/>
    <property type="match status" value="2"/>
</dbReference>
<feature type="transmembrane region" description="Helical" evidence="8">
    <location>
        <begin position="290"/>
        <end position="313"/>
    </location>
</feature>
<dbReference type="PRINTS" id="PR01036">
    <property type="entry name" value="TCRTETB"/>
</dbReference>
<proteinExistence type="predicted"/>